<dbReference type="EMBL" id="CP017105">
    <property type="protein sequence ID" value="APO70946.1"/>
    <property type="molecule type" value="Genomic_DNA"/>
</dbReference>
<geneLocation type="plasmid" evidence="8">
    <name>prgalie4872d</name>
</geneLocation>
<name>A0A1L5NSR6_9HYPH</name>
<evidence type="ECO:0000256" key="5">
    <source>
        <dbReference type="ARBA" id="ARBA00023136"/>
    </source>
</evidence>
<dbReference type="AlphaFoldDB" id="A0A1L5NSR6"/>
<dbReference type="PANTHER" id="PTHR30238:SF0">
    <property type="entry name" value="THYLAKOID MEMBRANE PROTEIN TERC, CHLOROPLASTIC"/>
    <property type="match status" value="1"/>
</dbReference>
<dbReference type="GO" id="GO:0016020">
    <property type="term" value="C:membrane"/>
    <property type="evidence" value="ECO:0007669"/>
    <property type="project" value="UniProtKB-SubCell"/>
</dbReference>
<evidence type="ECO:0000256" key="1">
    <source>
        <dbReference type="ARBA" id="ARBA00004141"/>
    </source>
</evidence>
<proteinExistence type="inferred from homology"/>
<keyword evidence="7" id="KW-0614">Plasmid</keyword>
<dbReference type="Proteomes" id="UP000184749">
    <property type="component" value="Plasmid pRgalIE4872d"/>
</dbReference>
<evidence type="ECO:0000256" key="6">
    <source>
        <dbReference type="SAM" id="Phobius"/>
    </source>
</evidence>
<organism evidence="7 8">
    <name type="scientific">Rhizobium gallicum</name>
    <dbReference type="NCBI Taxonomy" id="56730"/>
    <lineage>
        <taxon>Bacteria</taxon>
        <taxon>Pseudomonadati</taxon>
        <taxon>Pseudomonadota</taxon>
        <taxon>Alphaproteobacteria</taxon>
        <taxon>Hyphomicrobiales</taxon>
        <taxon>Rhizobiaceae</taxon>
        <taxon>Rhizobium/Agrobacterium group</taxon>
        <taxon>Rhizobium</taxon>
    </lineage>
</organism>
<reference evidence="7 8" key="1">
    <citation type="submission" date="2016-09" db="EMBL/GenBank/DDBJ databases">
        <title>The complete genome sequences of Rhizobium gallicum, symbiovars gallicum and phaseoli, symbionts associated to common bean (Phaseolus vulgaris).</title>
        <authorList>
            <person name="Bustos P."/>
            <person name="Santamaria R.I."/>
            <person name="Perez-Carrascal O.M."/>
            <person name="Juarez S."/>
            <person name="Lozano L."/>
            <person name="Martinez-Flores I."/>
            <person name="Martinez-Romero E."/>
            <person name="Cevallos M."/>
            <person name="Romero D."/>
            <person name="Davila G."/>
            <person name="Gonzalez V."/>
        </authorList>
    </citation>
    <scope>NUCLEOTIDE SEQUENCE [LARGE SCALE GENOMIC DNA]</scope>
    <source>
        <strain evidence="7 8">IE4872</strain>
        <plasmid evidence="8">prgalie4872d</plasmid>
    </source>
</reference>
<comment type="subcellular location">
    <subcellularLocation>
        <location evidence="1">Membrane</location>
        <topology evidence="1">Multi-pass membrane protein</topology>
    </subcellularLocation>
</comment>
<evidence type="ECO:0000256" key="4">
    <source>
        <dbReference type="ARBA" id="ARBA00022989"/>
    </source>
</evidence>
<comment type="similarity">
    <text evidence="2">Belongs to the TerC family.</text>
</comment>
<evidence type="ECO:0000256" key="2">
    <source>
        <dbReference type="ARBA" id="ARBA00007511"/>
    </source>
</evidence>
<dbReference type="PANTHER" id="PTHR30238">
    <property type="entry name" value="MEMBRANE BOUND PREDICTED REDOX MODULATOR"/>
    <property type="match status" value="1"/>
</dbReference>
<evidence type="ECO:0000256" key="3">
    <source>
        <dbReference type="ARBA" id="ARBA00022692"/>
    </source>
</evidence>
<protein>
    <submittedName>
        <fullName evidence="7">TerC family integral membrane protein</fullName>
    </submittedName>
</protein>
<keyword evidence="5 6" id="KW-0472">Membrane</keyword>
<keyword evidence="3 6" id="KW-0812">Transmembrane</keyword>
<sequence>MQRRTRQYLDEGILGAQRFFGSARRRIPMRRRVQAALDGRKVNPHLRANPLVRAPLARASALLRCRTVFRQPVPIGGYLWISRFLLVEWLGTPRMYSRSILGLRTLYFALAAMIHRFRYLKPALAVVLIFIGSKIFVADLLALEKFPAAVSLGITFAIIVAGVVWSLLKTRDQQQLA</sequence>
<keyword evidence="4 6" id="KW-1133">Transmembrane helix</keyword>
<feature type="transmembrane region" description="Helical" evidence="6">
    <location>
        <begin position="149"/>
        <end position="168"/>
    </location>
</feature>
<evidence type="ECO:0000313" key="8">
    <source>
        <dbReference type="Proteomes" id="UP000184749"/>
    </source>
</evidence>
<dbReference type="InterPro" id="IPR005496">
    <property type="entry name" value="Integral_membrane_TerC"/>
</dbReference>
<accession>A0A1L5NSR6</accession>
<gene>
    <name evidence="7" type="ORF">IE4872_PD00412</name>
</gene>
<feature type="transmembrane region" description="Helical" evidence="6">
    <location>
        <begin position="123"/>
        <end position="143"/>
    </location>
</feature>
<evidence type="ECO:0000313" key="7">
    <source>
        <dbReference type="EMBL" id="APO70946.1"/>
    </source>
</evidence>
<dbReference type="Pfam" id="PF03741">
    <property type="entry name" value="TerC"/>
    <property type="match status" value="1"/>
</dbReference>